<organism evidence="3 4">
    <name type="scientific">Lecanosticta acicola</name>
    <dbReference type="NCBI Taxonomy" id="111012"/>
    <lineage>
        <taxon>Eukaryota</taxon>
        <taxon>Fungi</taxon>
        <taxon>Dikarya</taxon>
        <taxon>Ascomycota</taxon>
        <taxon>Pezizomycotina</taxon>
        <taxon>Dothideomycetes</taxon>
        <taxon>Dothideomycetidae</taxon>
        <taxon>Mycosphaerellales</taxon>
        <taxon>Mycosphaerellaceae</taxon>
        <taxon>Lecanosticta</taxon>
    </lineage>
</organism>
<dbReference type="EMBL" id="CAVMBE010000100">
    <property type="protein sequence ID" value="CAK4034018.1"/>
    <property type="molecule type" value="Genomic_DNA"/>
</dbReference>
<keyword evidence="3" id="KW-0132">Cell division</keyword>
<dbReference type="GO" id="GO:0051301">
    <property type="term" value="P:cell division"/>
    <property type="evidence" value="ECO:0007669"/>
    <property type="project" value="UniProtKB-KW"/>
</dbReference>
<evidence type="ECO:0000256" key="2">
    <source>
        <dbReference type="SAM" id="MobiDB-lite"/>
    </source>
</evidence>
<comment type="similarity">
    <text evidence="1">Belongs to the CDC123 family.</text>
</comment>
<protein>
    <submittedName>
        <fullName evidence="3">Related to Cell division cycle 123</fullName>
    </submittedName>
</protein>
<feature type="compositionally biased region" description="Acidic residues" evidence="2">
    <location>
        <begin position="93"/>
        <end position="106"/>
    </location>
</feature>
<evidence type="ECO:0000313" key="4">
    <source>
        <dbReference type="Proteomes" id="UP001296104"/>
    </source>
</evidence>
<name>A0AAI8Z7R5_9PEZI</name>
<feature type="compositionally biased region" description="Acidic residues" evidence="2">
    <location>
        <begin position="330"/>
        <end position="363"/>
    </location>
</feature>
<feature type="compositionally biased region" description="Low complexity" evidence="2">
    <location>
        <begin position="319"/>
        <end position="329"/>
    </location>
</feature>
<dbReference type="PANTHER" id="PTHR15323">
    <property type="entry name" value="D123 PROTEIN"/>
    <property type="match status" value="1"/>
</dbReference>
<dbReference type="AlphaFoldDB" id="A0AAI8Z7R5"/>
<accession>A0AAI8Z7R5</accession>
<comment type="caution">
    <text evidence="3">The sequence shown here is derived from an EMBL/GenBank/DDBJ whole genome shotgun (WGS) entry which is preliminary data.</text>
</comment>
<reference evidence="3" key="1">
    <citation type="submission" date="2023-11" db="EMBL/GenBank/DDBJ databases">
        <authorList>
            <person name="Alioto T."/>
            <person name="Alioto T."/>
            <person name="Gomez Garrido J."/>
        </authorList>
    </citation>
    <scope>NUCLEOTIDE SEQUENCE</scope>
</reference>
<keyword evidence="3" id="KW-0131">Cell cycle</keyword>
<feature type="region of interest" description="Disordered" evidence="2">
    <location>
        <begin position="318"/>
        <end position="401"/>
    </location>
</feature>
<keyword evidence="4" id="KW-1185">Reference proteome</keyword>
<dbReference type="GO" id="GO:0005737">
    <property type="term" value="C:cytoplasm"/>
    <property type="evidence" value="ECO:0007669"/>
    <property type="project" value="TreeGrafter"/>
</dbReference>
<dbReference type="PANTHER" id="PTHR15323:SF6">
    <property type="entry name" value="CELL DIVISION CYCLE PROTEIN 123 HOMOLOG"/>
    <property type="match status" value="1"/>
</dbReference>
<evidence type="ECO:0000256" key="1">
    <source>
        <dbReference type="ARBA" id="ARBA00011047"/>
    </source>
</evidence>
<proteinExistence type="inferred from homology"/>
<dbReference type="Proteomes" id="UP001296104">
    <property type="component" value="Unassembled WGS sequence"/>
</dbReference>
<gene>
    <name evidence="3" type="ORF">LECACI_7A009176</name>
</gene>
<sequence length="429" mass="49372">MPAILESQENESSGPATLPFPPVTKSHILHCSYHYWHPKYRTITPKARLIPLTQPFLDYLRADGIVLPSDDEPQQRTEWSDTDSGVFSASDNPDADESDEEAEEDVAAEWRQVHLAIRNTIAELGGRVMPKLNWSAPKDATWINANTMDCRTPQDIYMLLKSSDFVTHDLEHAFQDCVDSPDSTLQMQDIPYHLALRKTVPNYNPSVEFRCFVRERKLLCLCQRDLNHFDFLFHMQHRLRSLVKEFFEVRLRDTFPEPSFVFDVYVPQPYDRVWLVDFNPWAPRTDPLLFSWMELLRMPAPLEPEPIGEADFVRISLNGPKPAAGAEPLGPEEEHLEEDPEGPNDDDDDDDEEADEEADEELSMPELRLVKATDPEAYSFSTPQYSAHKLPKDVVDASQSGEGLREFARDWQKILEQRIRQDVSDSEDD</sequence>
<evidence type="ECO:0000313" key="3">
    <source>
        <dbReference type="EMBL" id="CAK4034018.1"/>
    </source>
</evidence>
<dbReference type="InterPro" id="IPR009772">
    <property type="entry name" value="CDC123"/>
</dbReference>
<dbReference type="Pfam" id="PF07065">
    <property type="entry name" value="D123"/>
    <property type="match status" value="1"/>
</dbReference>
<feature type="region of interest" description="Disordered" evidence="2">
    <location>
        <begin position="68"/>
        <end position="106"/>
    </location>
</feature>